<evidence type="ECO:0000313" key="2">
    <source>
        <dbReference type="Proteomes" id="UP000284243"/>
    </source>
</evidence>
<organism evidence="1 2">
    <name type="scientific">Odoribacter splanchnicus</name>
    <dbReference type="NCBI Taxonomy" id="28118"/>
    <lineage>
        <taxon>Bacteria</taxon>
        <taxon>Pseudomonadati</taxon>
        <taxon>Bacteroidota</taxon>
        <taxon>Bacteroidia</taxon>
        <taxon>Bacteroidales</taxon>
        <taxon>Odoribacteraceae</taxon>
        <taxon>Odoribacter</taxon>
    </lineage>
</organism>
<name>A0A412TNX5_9BACT</name>
<proteinExistence type="predicted"/>
<dbReference type="Proteomes" id="UP000284243">
    <property type="component" value="Unassembled WGS sequence"/>
</dbReference>
<evidence type="ECO:0000313" key="1">
    <source>
        <dbReference type="EMBL" id="RGU55461.1"/>
    </source>
</evidence>
<accession>A0A412TNX5</accession>
<comment type="caution">
    <text evidence="1">The sequence shown here is derived from an EMBL/GenBank/DDBJ whole genome shotgun (WGS) entry which is preliminary data.</text>
</comment>
<dbReference type="EMBL" id="QRYC01000017">
    <property type="protein sequence ID" value="RGU55461.1"/>
    <property type="molecule type" value="Genomic_DNA"/>
</dbReference>
<gene>
    <name evidence="1" type="ORF">DWW57_12070</name>
</gene>
<dbReference type="AlphaFoldDB" id="A0A412TNX5"/>
<reference evidence="1 2" key="1">
    <citation type="submission" date="2018-08" db="EMBL/GenBank/DDBJ databases">
        <title>A genome reference for cultivated species of the human gut microbiota.</title>
        <authorList>
            <person name="Zou Y."/>
            <person name="Xue W."/>
            <person name="Luo G."/>
        </authorList>
    </citation>
    <scope>NUCLEOTIDE SEQUENCE [LARGE SCALE GENOMIC DNA]</scope>
    <source>
        <strain evidence="1 2">AF16-14</strain>
    </source>
</reference>
<protein>
    <submittedName>
        <fullName evidence="1">Uncharacterized protein</fullName>
    </submittedName>
</protein>
<sequence length="75" mass="9314">MIIIWKLRFHQERNKERKMRKETKKAIVDYQSDIKRNYRLEDTLSIVNCSLAIYRVFMQFINFIDIMNIINFQLK</sequence>